<dbReference type="EMBL" id="KK120681">
    <property type="protein sequence ID" value="KFM78814.1"/>
    <property type="molecule type" value="Genomic_DNA"/>
</dbReference>
<evidence type="ECO:0000256" key="9">
    <source>
        <dbReference type="SAM" id="SignalP"/>
    </source>
</evidence>
<name>A0A087UN75_STEMI</name>
<gene>
    <name evidence="10" type="ORF">X975_04849</name>
</gene>
<evidence type="ECO:0000256" key="6">
    <source>
        <dbReference type="ARBA" id="ARBA00023242"/>
    </source>
</evidence>
<dbReference type="PANTHER" id="PTHR12691:SF10">
    <property type="entry name" value="MEDIATOR OF RNA POLYMERASE II TRANSCRIPTION SUBUNIT 23"/>
    <property type="match status" value="1"/>
</dbReference>
<keyword evidence="6" id="KW-0539">Nucleus</keyword>
<dbReference type="Proteomes" id="UP000054359">
    <property type="component" value="Unassembled WGS sequence"/>
</dbReference>
<keyword evidence="11" id="KW-1185">Reference proteome</keyword>
<keyword evidence="9" id="KW-0732">Signal</keyword>
<sequence length="410" mass="47916">MQHTPHSWSSFTLMCFPSVLADFFQQHQAAKENKAQLKRSVEEEYRKWKTMSNENDIISHFSLQGSSPLFLCLLWKMLLDNDRISTIAYKILDRIGARALSAHLRTFADFLVFEFANSVGGQHVNKYIDALNDLIWKCHVIQLDRLILCLALRSFEGNEAQVCFFIIHMLLLRPTEFKNRVYDFVKENSPEHWKQSDWHEKHLMFHRMYQEKFYFEGLHDLNTQSSQHTYLPVYFGNVCLRFLPVMDIVIHRFLELPTVPMSVEGLLDQLGCLYKFHDRPVTYLYNTLHYYEQKLKDRPPMKKKLVSAIIGSLKDIRPKGWALSEGYLNYMAKNSDDLDWIPEHDYYVKLIGRLVDTLGGKSPFPHTDWRFNEFPNPAAHALHVTCIELMALPISTNAVGNALLDIILRG</sequence>
<feature type="coiled-coil region" evidence="8">
    <location>
        <begin position="20"/>
        <end position="47"/>
    </location>
</feature>
<dbReference type="InterPro" id="IPR021629">
    <property type="entry name" value="Mediator_Med23"/>
</dbReference>
<feature type="non-terminal residue" evidence="10">
    <location>
        <position position="410"/>
    </location>
</feature>
<protein>
    <recommendedName>
        <fullName evidence="3">Mediator of RNA polymerase II transcription subunit 23</fullName>
    </recommendedName>
    <alternativeName>
        <fullName evidence="7">Mediator complex subunit 23</fullName>
    </alternativeName>
</protein>
<comment type="similarity">
    <text evidence="2">Belongs to the Mediator complex subunit 23 family.</text>
</comment>
<organism evidence="10 11">
    <name type="scientific">Stegodyphus mimosarum</name>
    <name type="common">African social velvet spider</name>
    <dbReference type="NCBI Taxonomy" id="407821"/>
    <lineage>
        <taxon>Eukaryota</taxon>
        <taxon>Metazoa</taxon>
        <taxon>Ecdysozoa</taxon>
        <taxon>Arthropoda</taxon>
        <taxon>Chelicerata</taxon>
        <taxon>Arachnida</taxon>
        <taxon>Araneae</taxon>
        <taxon>Araneomorphae</taxon>
        <taxon>Entelegynae</taxon>
        <taxon>Eresoidea</taxon>
        <taxon>Eresidae</taxon>
        <taxon>Stegodyphus</taxon>
    </lineage>
</organism>
<evidence type="ECO:0000313" key="10">
    <source>
        <dbReference type="EMBL" id="KFM78814.1"/>
    </source>
</evidence>
<accession>A0A087UN75</accession>
<evidence type="ECO:0000256" key="2">
    <source>
        <dbReference type="ARBA" id="ARBA00010222"/>
    </source>
</evidence>
<reference evidence="10 11" key="1">
    <citation type="submission" date="2013-11" db="EMBL/GenBank/DDBJ databases">
        <title>Genome sequencing of Stegodyphus mimosarum.</title>
        <authorList>
            <person name="Bechsgaard J."/>
        </authorList>
    </citation>
    <scope>NUCLEOTIDE SEQUENCE [LARGE SCALE GENOMIC DNA]</scope>
</reference>
<dbReference type="STRING" id="407821.A0A087UN75"/>
<evidence type="ECO:0000256" key="8">
    <source>
        <dbReference type="SAM" id="Coils"/>
    </source>
</evidence>
<proteinExistence type="inferred from homology"/>
<keyword evidence="8" id="KW-0175">Coiled coil</keyword>
<dbReference type="GO" id="GO:0006357">
    <property type="term" value="P:regulation of transcription by RNA polymerase II"/>
    <property type="evidence" value="ECO:0007669"/>
    <property type="project" value="TreeGrafter"/>
</dbReference>
<dbReference type="GO" id="GO:0010628">
    <property type="term" value="P:positive regulation of gene expression"/>
    <property type="evidence" value="ECO:0007669"/>
    <property type="project" value="TreeGrafter"/>
</dbReference>
<comment type="subcellular location">
    <subcellularLocation>
        <location evidence="1">Nucleus</location>
    </subcellularLocation>
</comment>
<evidence type="ECO:0000256" key="5">
    <source>
        <dbReference type="ARBA" id="ARBA00023163"/>
    </source>
</evidence>
<evidence type="ECO:0000256" key="1">
    <source>
        <dbReference type="ARBA" id="ARBA00004123"/>
    </source>
</evidence>
<feature type="chain" id="PRO_5001830671" description="Mediator of RNA polymerase II transcription subunit 23" evidence="9">
    <location>
        <begin position="22"/>
        <end position="410"/>
    </location>
</feature>
<evidence type="ECO:0000256" key="3">
    <source>
        <dbReference type="ARBA" id="ARBA00019696"/>
    </source>
</evidence>
<keyword evidence="5" id="KW-0804">Transcription</keyword>
<dbReference type="OrthoDB" id="6409840at2759"/>
<dbReference type="AlphaFoldDB" id="A0A087UN75"/>
<dbReference type="GO" id="GO:0016592">
    <property type="term" value="C:mediator complex"/>
    <property type="evidence" value="ECO:0007669"/>
    <property type="project" value="TreeGrafter"/>
</dbReference>
<dbReference type="Pfam" id="PF11573">
    <property type="entry name" value="Med23"/>
    <property type="match status" value="1"/>
</dbReference>
<dbReference type="GO" id="GO:0005667">
    <property type="term" value="C:transcription regulator complex"/>
    <property type="evidence" value="ECO:0007669"/>
    <property type="project" value="TreeGrafter"/>
</dbReference>
<feature type="signal peptide" evidence="9">
    <location>
        <begin position="1"/>
        <end position="21"/>
    </location>
</feature>
<evidence type="ECO:0000313" key="11">
    <source>
        <dbReference type="Proteomes" id="UP000054359"/>
    </source>
</evidence>
<keyword evidence="4" id="KW-0805">Transcription regulation</keyword>
<dbReference type="PANTHER" id="PTHR12691">
    <property type="entry name" value="MEDIATOR OF RNA POLYMERASE II TRANSCRIPTION SUBUNIT 23"/>
    <property type="match status" value="1"/>
</dbReference>
<evidence type="ECO:0000256" key="4">
    <source>
        <dbReference type="ARBA" id="ARBA00023015"/>
    </source>
</evidence>
<evidence type="ECO:0000256" key="7">
    <source>
        <dbReference type="ARBA" id="ARBA00031961"/>
    </source>
</evidence>